<feature type="transmembrane region" description="Helical" evidence="1">
    <location>
        <begin position="130"/>
        <end position="148"/>
    </location>
</feature>
<dbReference type="HOGENOM" id="CLU_052492_2_0_2"/>
<name>E3GW76_METFV</name>
<dbReference type="GO" id="GO:0080120">
    <property type="term" value="P:CAAX-box protein maturation"/>
    <property type="evidence" value="ECO:0007669"/>
    <property type="project" value="UniProtKB-ARBA"/>
</dbReference>
<gene>
    <name evidence="3" type="ordered locus">Mfer_1046</name>
</gene>
<accession>E3GW76</accession>
<keyword evidence="4" id="KW-1185">Reference proteome</keyword>
<evidence type="ECO:0000259" key="2">
    <source>
        <dbReference type="Pfam" id="PF02517"/>
    </source>
</evidence>
<evidence type="ECO:0000313" key="3">
    <source>
        <dbReference type="EMBL" id="ADP77841.1"/>
    </source>
</evidence>
<feature type="transmembrane region" description="Helical" evidence="1">
    <location>
        <begin position="97"/>
        <end position="118"/>
    </location>
</feature>
<dbReference type="EMBL" id="CP002278">
    <property type="protein sequence ID" value="ADP77841.1"/>
    <property type="molecule type" value="Genomic_DNA"/>
</dbReference>
<feature type="transmembrane region" description="Helical" evidence="1">
    <location>
        <begin position="194"/>
        <end position="212"/>
    </location>
</feature>
<dbReference type="STRING" id="523846.Mfer_1046"/>
<feature type="transmembrane region" description="Helical" evidence="1">
    <location>
        <begin position="20"/>
        <end position="42"/>
    </location>
</feature>
<dbReference type="InterPro" id="IPR003675">
    <property type="entry name" value="Rce1/LyrA-like_dom"/>
</dbReference>
<feature type="domain" description="CAAX prenyl protease 2/Lysostaphin resistance protein A-like" evidence="2">
    <location>
        <begin position="134"/>
        <end position="229"/>
    </location>
</feature>
<dbReference type="Pfam" id="PF02517">
    <property type="entry name" value="Rce1-like"/>
    <property type="match status" value="1"/>
</dbReference>
<proteinExistence type="predicted"/>
<feature type="transmembrane region" description="Helical" evidence="1">
    <location>
        <begin position="256"/>
        <end position="273"/>
    </location>
</feature>
<dbReference type="Proteomes" id="UP000002315">
    <property type="component" value="Chromosome"/>
</dbReference>
<dbReference type="GO" id="GO:0004175">
    <property type="term" value="F:endopeptidase activity"/>
    <property type="evidence" value="ECO:0007669"/>
    <property type="project" value="UniProtKB-ARBA"/>
</dbReference>
<sequence length="303" mass="34853">MSKFLLRVKEGKNEWWRYLITIILTFGSPIIPGMFLGIVFVFTQNFQILKSSLFLLILLGITYFTSFIFFCISVRYIHGRKLISLVNSYNKIRWKRIFKGAIIWFLILIITDIIIYFINPANYKFNYSSTFFLLLLLSLIIFPVQATFEELFFRGYLMQALSLKFKKPLTIILITSIIFGILHWFNAFKISQSFSIAMAATILGIILGIVTISDEGIELAVGVHIINNIYASSFHSSYDVDIGNLPSLITSPYDPIFGIIHAIMMSLMFLAIIKPNLSVLTSSINQVKEVKNHDTYFKTNDRR</sequence>
<dbReference type="KEGG" id="mfv:Mfer_1046"/>
<dbReference type="AlphaFoldDB" id="E3GW76"/>
<keyword evidence="1" id="KW-0812">Transmembrane</keyword>
<evidence type="ECO:0000256" key="1">
    <source>
        <dbReference type="SAM" id="Phobius"/>
    </source>
</evidence>
<dbReference type="OrthoDB" id="77703at2157"/>
<organism evidence="3 4">
    <name type="scientific">Methanothermus fervidus (strain ATCC 43054 / DSM 2088 / JCM 10308 / V24 S)</name>
    <dbReference type="NCBI Taxonomy" id="523846"/>
    <lineage>
        <taxon>Archaea</taxon>
        <taxon>Methanobacteriati</taxon>
        <taxon>Methanobacteriota</taxon>
        <taxon>Methanomada group</taxon>
        <taxon>Methanobacteria</taxon>
        <taxon>Methanobacteriales</taxon>
        <taxon>Methanothermaceae</taxon>
        <taxon>Methanothermus</taxon>
    </lineage>
</organism>
<protein>
    <submittedName>
        <fullName evidence="3">Abortive infection protein</fullName>
    </submittedName>
</protein>
<feature type="transmembrane region" description="Helical" evidence="1">
    <location>
        <begin position="54"/>
        <end position="77"/>
    </location>
</feature>
<reference evidence="3 4" key="1">
    <citation type="journal article" date="2010" name="Stand. Genomic Sci.">
        <title>Complete genome sequence of Methanothermus fervidus type strain (V24S).</title>
        <authorList>
            <person name="Anderson I."/>
            <person name="Djao O.D."/>
            <person name="Misra M."/>
            <person name="Chertkov O."/>
            <person name="Nolan M."/>
            <person name="Lucas S."/>
            <person name="Lapidus A."/>
            <person name="Del Rio T.G."/>
            <person name="Tice H."/>
            <person name="Cheng J.F."/>
            <person name="Tapia R."/>
            <person name="Han C."/>
            <person name="Goodwin L."/>
            <person name="Pitluck S."/>
            <person name="Liolios K."/>
            <person name="Ivanova N."/>
            <person name="Mavromatis K."/>
            <person name="Mikhailova N."/>
            <person name="Pati A."/>
            <person name="Brambilla E."/>
            <person name="Chen A."/>
            <person name="Palaniappan K."/>
            <person name="Land M."/>
            <person name="Hauser L."/>
            <person name="Chang Y.J."/>
            <person name="Jeffries C.D."/>
            <person name="Sikorski J."/>
            <person name="Spring S."/>
            <person name="Rohde M."/>
            <person name="Eichinger K."/>
            <person name="Huber H."/>
            <person name="Wirth R."/>
            <person name="Goker M."/>
            <person name="Detter J.C."/>
            <person name="Woyke T."/>
            <person name="Bristow J."/>
            <person name="Eisen J.A."/>
            <person name="Markowitz V."/>
            <person name="Hugenholtz P."/>
            <person name="Klenk H.P."/>
            <person name="Kyrpides N.C."/>
        </authorList>
    </citation>
    <scope>NUCLEOTIDE SEQUENCE [LARGE SCALE GENOMIC DNA]</scope>
    <source>
        <strain evidence="4">ATCC 43054 / DSM 2088 / JCM 10308 / V24 S</strain>
    </source>
</reference>
<keyword evidence="1" id="KW-0472">Membrane</keyword>
<keyword evidence="1" id="KW-1133">Transmembrane helix</keyword>
<evidence type="ECO:0000313" key="4">
    <source>
        <dbReference type="Proteomes" id="UP000002315"/>
    </source>
</evidence>
<feature type="transmembrane region" description="Helical" evidence="1">
    <location>
        <begin position="169"/>
        <end position="188"/>
    </location>
</feature>